<evidence type="ECO:0000256" key="2">
    <source>
        <dbReference type="SAM" id="SignalP"/>
    </source>
</evidence>
<organism evidence="3 4">
    <name type="scientific">Bombardia bombarda</name>
    <dbReference type="NCBI Taxonomy" id="252184"/>
    <lineage>
        <taxon>Eukaryota</taxon>
        <taxon>Fungi</taxon>
        <taxon>Dikarya</taxon>
        <taxon>Ascomycota</taxon>
        <taxon>Pezizomycotina</taxon>
        <taxon>Sordariomycetes</taxon>
        <taxon>Sordariomycetidae</taxon>
        <taxon>Sordariales</taxon>
        <taxon>Lasiosphaeriaceae</taxon>
        <taxon>Bombardia</taxon>
    </lineage>
</organism>
<accession>A0AA39XBV9</accession>
<gene>
    <name evidence="3" type="ORF">B0T17DRAFT_232542</name>
</gene>
<keyword evidence="1" id="KW-1133">Transmembrane helix</keyword>
<sequence>MRFALAAVAFAAAVFAQEDEAAESTVYSTDYVTITSCAATVTDCPARSTQVSSTVYAVTTGVVIPSQYSNSTIKASSAAAVFTPVVVAPSAAAVPSLFTTVAPACPTYSVKTISTEITTVIPTVYYETVAIPCPTVAPTPSAGFPASSSNGTTPTFTSPPAIVTAGAATMGGSAFLAAAAGLAAFVLA</sequence>
<reference evidence="3" key="1">
    <citation type="submission" date="2023-06" db="EMBL/GenBank/DDBJ databases">
        <title>Genome-scale phylogeny and comparative genomics of the fungal order Sordariales.</title>
        <authorList>
            <consortium name="Lawrence Berkeley National Laboratory"/>
            <person name="Hensen N."/>
            <person name="Bonometti L."/>
            <person name="Westerberg I."/>
            <person name="Brannstrom I.O."/>
            <person name="Guillou S."/>
            <person name="Cros-Aarteil S."/>
            <person name="Calhoun S."/>
            <person name="Haridas S."/>
            <person name="Kuo A."/>
            <person name="Mondo S."/>
            <person name="Pangilinan J."/>
            <person name="Riley R."/>
            <person name="LaButti K."/>
            <person name="Andreopoulos B."/>
            <person name="Lipzen A."/>
            <person name="Chen C."/>
            <person name="Yanf M."/>
            <person name="Daum C."/>
            <person name="Ng V."/>
            <person name="Clum A."/>
            <person name="Steindorff A."/>
            <person name="Ohm R."/>
            <person name="Martin F."/>
            <person name="Silar P."/>
            <person name="Natvig D."/>
            <person name="Lalanne C."/>
            <person name="Gautier V."/>
            <person name="Ament-velasquez S.L."/>
            <person name="Kruys A."/>
            <person name="Hutchinson M.I."/>
            <person name="Powell A.J."/>
            <person name="Barry K."/>
            <person name="Miller A.N."/>
            <person name="Grigoriev I.V."/>
            <person name="Debuchy R."/>
            <person name="Gladieux P."/>
            <person name="Thoren M.H."/>
            <person name="Johannesson H."/>
        </authorList>
    </citation>
    <scope>NUCLEOTIDE SEQUENCE</scope>
    <source>
        <strain evidence="3">SMH3391-2</strain>
    </source>
</reference>
<dbReference type="AlphaFoldDB" id="A0AA39XBV9"/>
<protein>
    <recommendedName>
        <fullName evidence="5">GPI anchored serine-rich protein</fullName>
    </recommendedName>
</protein>
<feature type="chain" id="PRO_5041313708" description="GPI anchored serine-rich protein" evidence="2">
    <location>
        <begin position="17"/>
        <end position="188"/>
    </location>
</feature>
<feature type="signal peptide" evidence="2">
    <location>
        <begin position="1"/>
        <end position="16"/>
    </location>
</feature>
<proteinExistence type="predicted"/>
<dbReference type="Proteomes" id="UP001174934">
    <property type="component" value="Unassembled WGS sequence"/>
</dbReference>
<comment type="caution">
    <text evidence="3">The sequence shown here is derived from an EMBL/GenBank/DDBJ whole genome shotgun (WGS) entry which is preliminary data.</text>
</comment>
<keyword evidence="4" id="KW-1185">Reference proteome</keyword>
<feature type="transmembrane region" description="Helical" evidence="1">
    <location>
        <begin position="162"/>
        <end position="187"/>
    </location>
</feature>
<evidence type="ECO:0000313" key="3">
    <source>
        <dbReference type="EMBL" id="KAK0630821.1"/>
    </source>
</evidence>
<evidence type="ECO:0008006" key="5">
    <source>
        <dbReference type="Google" id="ProtNLM"/>
    </source>
</evidence>
<evidence type="ECO:0000256" key="1">
    <source>
        <dbReference type="SAM" id="Phobius"/>
    </source>
</evidence>
<keyword evidence="1" id="KW-0812">Transmembrane</keyword>
<dbReference type="EMBL" id="JAULSR010000002">
    <property type="protein sequence ID" value="KAK0630821.1"/>
    <property type="molecule type" value="Genomic_DNA"/>
</dbReference>
<evidence type="ECO:0000313" key="4">
    <source>
        <dbReference type="Proteomes" id="UP001174934"/>
    </source>
</evidence>
<keyword evidence="1" id="KW-0472">Membrane</keyword>
<name>A0AA39XBV9_9PEZI</name>
<keyword evidence="2" id="KW-0732">Signal</keyword>